<evidence type="ECO:0000313" key="2">
    <source>
        <dbReference type="EMBL" id="TWF96674.1"/>
    </source>
</evidence>
<feature type="chain" id="PRO_5021786555" evidence="1">
    <location>
        <begin position="28"/>
        <end position="69"/>
    </location>
</feature>
<reference evidence="2 3" key="1">
    <citation type="submission" date="2019-06" db="EMBL/GenBank/DDBJ databases">
        <title>Sequencing the genomes of 1000 actinobacteria strains.</title>
        <authorList>
            <person name="Klenk H.-P."/>
        </authorList>
    </citation>
    <scope>NUCLEOTIDE SEQUENCE [LARGE SCALE GENOMIC DNA]</scope>
    <source>
        <strain evidence="2 3">DSM 44826</strain>
    </source>
</reference>
<dbReference type="RefSeq" id="WP_145902995.1">
    <property type="nucleotide sequence ID" value="NZ_BAAAMZ010000004.1"/>
</dbReference>
<gene>
    <name evidence="2" type="ORF">FHX73_11446</name>
</gene>
<sequence length="69" mass="7548">MSTWSRRIWAMMIAAVTALFGAASASAGPRPAVYFVDASDNYASVRDPHTLQESARTPQHTVWLVLVRG</sequence>
<name>A0A561UBE2_9ACTN</name>
<dbReference type="AlphaFoldDB" id="A0A561UBE2"/>
<protein>
    <submittedName>
        <fullName evidence="2">Uncharacterized protein</fullName>
    </submittedName>
</protein>
<feature type="signal peptide" evidence="1">
    <location>
        <begin position="1"/>
        <end position="27"/>
    </location>
</feature>
<dbReference type="Proteomes" id="UP000317940">
    <property type="component" value="Unassembled WGS sequence"/>
</dbReference>
<keyword evidence="3" id="KW-1185">Reference proteome</keyword>
<keyword evidence="1" id="KW-0732">Signal</keyword>
<dbReference type="EMBL" id="VIWT01000001">
    <property type="protein sequence ID" value="TWF96674.1"/>
    <property type="molecule type" value="Genomic_DNA"/>
</dbReference>
<comment type="caution">
    <text evidence="2">The sequence shown here is derived from an EMBL/GenBank/DDBJ whole genome shotgun (WGS) entry which is preliminary data.</text>
</comment>
<evidence type="ECO:0000256" key="1">
    <source>
        <dbReference type="SAM" id="SignalP"/>
    </source>
</evidence>
<evidence type="ECO:0000313" key="3">
    <source>
        <dbReference type="Proteomes" id="UP000317940"/>
    </source>
</evidence>
<organism evidence="2 3">
    <name type="scientific">Kitasatospora viridis</name>
    <dbReference type="NCBI Taxonomy" id="281105"/>
    <lineage>
        <taxon>Bacteria</taxon>
        <taxon>Bacillati</taxon>
        <taxon>Actinomycetota</taxon>
        <taxon>Actinomycetes</taxon>
        <taxon>Kitasatosporales</taxon>
        <taxon>Streptomycetaceae</taxon>
        <taxon>Kitasatospora</taxon>
    </lineage>
</organism>
<proteinExistence type="predicted"/>
<accession>A0A561UBE2</accession>